<feature type="compositionally biased region" description="Low complexity" evidence="6">
    <location>
        <begin position="346"/>
        <end position="361"/>
    </location>
</feature>
<evidence type="ECO:0000256" key="1">
    <source>
        <dbReference type="ARBA" id="ARBA00004651"/>
    </source>
</evidence>
<feature type="transmembrane region" description="Helical" evidence="7">
    <location>
        <begin position="129"/>
        <end position="149"/>
    </location>
</feature>
<feature type="transmembrane region" description="Helical" evidence="7">
    <location>
        <begin position="46"/>
        <end position="63"/>
    </location>
</feature>
<evidence type="ECO:0000256" key="3">
    <source>
        <dbReference type="ARBA" id="ARBA00022692"/>
    </source>
</evidence>
<evidence type="ECO:0000313" key="8">
    <source>
        <dbReference type="EMBL" id="WEK34804.1"/>
    </source>
</evidence>
<keyword evidence="3 7" id="KW-0812">Transmembrane</keyword>
<keyword evidence="4 7" id="KW-1133">Transmembrane helix</keyword>
<dbReference type="GO" id="GO:0005886">
    <property type="term" value="C:plasma membrane"/>
    <property type="evidence" value="ECO:0007669"/>
    <property type="project" value="UniProtKB-SubCell"/>
</dbReference>
<evidence type="ECO:0000256" key="2">
    <source>
        <dbReference type="ARBA" id="ARBA00022475"/>
    </source>
</evidence>
<name>A0AAJ6BGJ1_9BACT</name>
<evidence type="ECO:0000256" key="5">
    <source>
        <dbReference type="ARBA" id="ARBA00023136"/>
    </source>
</evidence>
<dbReference type="PANTHER" id="PTHR39087:SF2">
    <property type="entry name" value="UPF0104 MEMBRANE PROTEIN MJ1595"/>
    <property type="match status" value="1"/>
</dbReference>
<feature type="transmembrane region" description="Helical" evidence="7">
    <location>
        <begin position="261"/>
        <end position="281"/>
    </location>
</feature>
<gene>
    <name evidence="8" type="ORF">P0Y53_20140</name>
</gene>
<organism evidence="8 9">
    <name type="scientific">Candidatus Pseudobacter hemicellulosilyticus</name>
    <dbReference type="NCBI Taxonomy" id="3121375"/>
    <lineage>
        <taxon>Bacteria</taxon>
        <taxon>Pseudomonadati</taxon>
        <taxon>Bacteroidota</taxon>
        <taxon>Chitinophagia</taxon>
        <taxon>Chitinophagales</taxon>
        <taxon>Chitinophagaceae</taxon>
        <taxon>Pseudobacter</taxon>
    </lineage>
</organism>
<feature type="transmembrane region" description="Helical" evidence="7">
    <location>
        <begin position="227"/>
        <end position="249"/>
    </location>
</feature>
<evidence type="ECO:0000313" key="9">
    <source>
        <dbReference type="Proteomes" id="UP001220610"/>
    </source>
</evidence>
<feature type="transmembrane region" description="Helical" evidence="7">
    <location>
        <begin position="6"/>
        <end position="26"/>
    </location>
</feature>
<protein>
    <submittedName>
        <fullName evidence="8">Lysylphosphatidylglycerol synthase transmembrane domain-containing protein</fullName>
    </submittedName>
</protein>
<sequence>MNKKLVSLLQYLFFIGLGLFLVWWSIRGIKPEEWPLIKNSLRKANYWLLIPVVIALLASHLSRAVRWKILMEPLGYKPRVSNTYFAVLIGYMANLAVPRLGEVLKCTILARYEKVPADKLVGTIVAERAFDMICLLIIMVLTIVTQADLITDFLYSKLNEYFGGKAKGFSTGILVIVGLIFLLMAAGTWFVFKKLSHISFVAKIKRVLLGIWQGLTSVRHLKNKGWFLFHSAFIWAMYFASVQIGMFALQETSGFGPLPSLTVLFTGSIAMIITPSGIGAYPKLVLETMQLYGLNAAYGWAFGWLLWTVQFFQMLICGLIALALLAVFNKQKDSNAKSGHHTNENIIPAGTATPAGPVADQ</sequence>
<dbReference type="Pfam" id="PF03706">
    <property type="entry name" value="LPG_synthase_TM"/>
    <property type="match status" value="1"/>
</dbReference>
<reference evidence="8" key="1">
    <citation type="submission" date="2023-03" db="EMBL/GenBank/DDBJ databases">
        <title>Andean soil-derived lignocellulolytic bacterial consortium as a source of novel taxa and putative plastic-active enzymes.</title>
        <authorList>
            <person name="Diaz-Garcia L."/>
            <person name="Chuvochina M."/>
            <person name="Feuerriegel G."/>
            <person name="Bunk B."/>
            <person name="Sproer C."/>
            <person name="Streit W.R."/>
            <person name="Rodriguez L.M."/>
            <person name="Overmann J."/>
            <person name="Jimenez D.J."/>
        </authorList>
    </citation>
    <scope>NUCLEOTIDE SEQUENCE</scope>
    <source>
        <strain evidence="8">MAG 7</strain>
    </source>
</reference>
<keyword evidence="5 7" id="KW-0472">Membrane</keyword>
<dbReference type="Proteomes" id="UP001220610">
    <property type="component" value="Chromosome"/>
</dbReference>
<accession>A0AAJ6BGJ1</accession>
<feature type="region of interest" description="Disordered" evidence="6">
    <location>
        <begin position="337"/>
        <end position="361"/>
    </location>
</feature>
<evidence type="ECO:0000256" key="4">
    <source>
        <dbReference type="ARBA" id="ARBA00022989"/>
    </source>
</evidence>
<proteinExistence type="predicted"/>
<dbReference type="InterPro" id="IPR022791">
    <property type="entry name" value="L-PG_synthase/AglD"/>
</dbReference>
<evidence type="ECO:0000256" key="6">
    <source>
        <dbReference type="SAM" id="MobiDB-lite"/>
    </source>
</evidence>
<feature type="transmembrane region" description="Helical" evidence="7">
    <location>
        <begin position="169"/>
        <end position="192"/>
    </location>
</feature>
<feature type="transmembrane region" description="Helical" evidence="7">
    <location>
        <begin position="301"/>
        <end position="328"/>
    </location>
</feature>
<evidence type="ECO:0000256" key="7">
    <source>
        <dbReference type="SAM" id="Phobius"/>
    </source>
</evidence>
<dbReference type="PANTHER" id="PTHR39087">
    <property type="entry name" value="UPF0104 MEMBRANE PROTEIN MJ1595"/>
    <property type="match status" value="1"/>
</dbReference>
<comment type="subcellular location">
    <subcellularLocation>
        <location evidence="1">Cell membrane</location>
        <topology evidence="1">Multi-pass membrane protein</topology>
    </subcellularLocation>
</comment>
<dbReference type="AlphaFoldDB" id="A0AAJ6BGJ1"/>
<keyword evidence="2" id="KW-1003">Cell membrane</keyword>
<dbReference type="EMBL" id="CP119311">
    <property type="protein sequence ID" value="WEK34804.1"/>
    <property type="molecule type" value="Genomic_DNA"/>
</dbReference>